<keyword evidence="9 12" id="KW-1015">Disulfide bond</keyword>
<evidence type="ECO:0000313" key="16">
    <source>
        <dbReference type="EMBL" id="CAI9717501.1"/>
    </source>
</evidence>
<dbReference type="GO" id="GO:0005509">
    <property type="term" value="F:calcium ion binding"/>
    <property type="evidence" value="ECO:0007669"/>
    <property type="project" value="InterPro"/>
</dbReference>
<evidence type="ECO:0000256" key="9">
    <source>
        <dbReference type="ARBA" id="ARBA00023157"/>
    </source>
</evidence>
<dbReference type="PANTHER" id="PTHR11716">
    <property type="entry name" value="PHOSPHOLIPASE A2 FAMILY MEMBER"/>
    <property type="match status" value="1"/>
</dbReference>
<keyword evidence="17" id="KW-1185">Reference proteome</keyword>
<reference evidence="16" key="1">
    <citation type="submission" date="2023-08" db="EMBL/GenBank/DDBJ databases">
        <authorList>
            <person name="Alioto T."/>
            <person name="Alioto T."/>
            <person name="Gomez Garrido J."/>
        </authorList>
    </citation>
    <scope>NUCLEOTIDE SEQUENCE</scope>
</reference>
<evidence type="ECO:0000256" key="7">
    <source>
        <dbReference type="ARBA" id="ARBA00022963"/>
    </source>
</evidence>
<evidence type="ECO:0000256" key="6">
    <source>
        <dbReference type="ARBA" id="ARBA00022837"/>
    </source>
</evidence>
<feature type="active site" evidence="10">
    <location>
        <position position="149"/>
    </location>
</feature>
<comment type="cofactor">
    <cofactor evidence="11">
        <name>Ca(2+)</name>
        <dbReference type="ChEBI" id="CHEBI:29108"/>
    </cofactor>
    <text evidence="11">Binds 1 Ca(2+) ion per subunit.</text>
</comment>
<name>A0AA36EX39_OCTVU</name>
<comment type="similarity">
    <text evidence="13">Belongs to the phospholipase A2 family.</text>
</comment>
<evidence type="ECO:0000256" key="11">
    <source>
        <dbReference type="PIRSR" id="PIRSR601211-2"/>
    </source>
</evidence>
<dbReference type="EC" id="3.1.1.4" evidence="2 14"/>
<feature type="binding site" evidence="11">
    <location>
        <position position="85"/>
    </location>
    <ligand>
        <name>Ca(2+)</name>
        <dbReference type="ChEBI" id="CHEBI:29108"/>
    </ligand>
</feature>
<feature type="disulfide bond" evidence="12">
    <location>
        <begin position="104"/>
        <end position="148"/>
    </location>
</feature>
<comment type="catalytic activity">
    <reaction evidence="14">
        <text>a 1,2-diacyl-sn-glycero-3-phosphocholine + H2O = a 1-acyl-sn-glycero-3-phosphocholine + a fatty acid + H(+)</text>
        <dbReference type="Rhea" id="RHEA:15801"/>
        <dbReference type="ChEBI" id="CHEBI:15377"/>
        <dbReference type="ChEBI" id="CHEBI:15378"/>
        <dbReference type="ChEBI" id="CHEBI:28868"/>
        <dbReference type="ChEBI" id="CHEBI:57643"/>
        <dbReference type="ChEBI" id="CHEBI:58168"/>
        <dbReference type="EC" id="3.1.1.4"/>
    </reaction>
</comment>
<dbReference type="PRINTS" id="PR00389">
    <property type="entry name" value="PHPHLIPASEA2"/>
</dbReference>
<keyword evidence="6 11" id="KW-0106">Calcium</keyword>
<dbReference type="SUPFAM" id="SSF48619">
    <property type="entry name" value="Phospholipase A2, PLA2"/>
    <property type="match status" value="1"/>
</dbReference>
<evidence type="ECO:0000259" key="15">
    <source>
        <dbReference type="SMART" id="SM00085"/>
    </source>
</evidence>
<evidence type="ECO:0000256" key="14">
    <source>
        <dbReference type="RuleBase" id="RU361236"/>
    </source>
</evidence>
<evidence type="ECO:0000256" key="4">
    <source>
        <dbReference type="ARBA" id="ARBA00022723"/>
    </source>
</evidence>
<dbReference type="InterPro" id="IPR001211">
    <property type="entry name" value="PLA2"/>
</dbReference>
<evidence type="ECO:0000256" key="2">
    <source>
        <dbReference type="ARBA" id="ARBA00013278"/>
    </source>
</evidence>
<dbReference type="GO" id="GO:0006644">
    <property type="term" value="P:phospholipid metabolic process"/>
    <property type="evidence" value="ECO:0007669"/>
    <property type="project" value="InterPro"/>
</dbReference>
<dbReference type="EMBL" id="OX597815">
    <property type="protein sequence ID" value="CAI9717501.1"/>
    <property type="molecule type" value="Genomic_DNA"/>
</dbReference>
<evidence type="ECO:0000256" key="8">
    <source>
        <dbReference type="ARBA" id="ARBA00023098"/>
    </source>
</evidence>
<sequence length="181" mass="21243">MIGQRISTNKSEPWSHFLVWLNRKKYIFFQQRYCENEEHESIVLFNVGSHSIHKRSIARFREMVENLTGMHALKFNEYGRWCGLGGSGTPVDAIDRCCQKHDYCYESVTADQCDQPHKVYIAKYKWHFNNGRITCDDSRQCEQATCECDRKATMCFKEHLDEYDQGHQSFVGKLLHKFASG</sequence>
<feature type="domain" description="Phospholipase A2-like central" evidence="15">
    <location>
        <begin position="56"/>
        <end position="177"/>
    </location>
</feature>
<evidence type="ECO:0000256" key="10">
    <source>
        <dbReference type="PIRSR" id="PIRSR601211-1"/>
    </source>
</evidence>
<dbReference type="CDD" id="cd00125">
    <property type="entry name" value="PLA2c"/>
    <property type="match status" value="1"/>
</dbReference>
<evidence type="ECO:0000313" key="17">
    <source>
        <dbReference type="Proteomes" id="UP001162480"/>
    </source>
</evidence>
<keyword evidence="7" id="KW-0442">Lipid degradation</keyword>
<feature type="binding site" evidence="11">
    <location>
        <position position="83"/>
    </location>
    <ligand>
        <name>Ca(2+)</name>
        <dbReference type="ChEBI" id="CHEBI:29108"/>
    </ligand>
</feature>
<evidence type="ECO:0000256" key="12">
    <source>
        <dbReference type="PIRSR" id="PIRSR601211-3"/>
    </source>
</evidence>
<evidence type="ECO:0000256" key="3">
    <source>
        <dbReference type="ARBA" id="ARBA00022525"/>
    </source>
</evidence>
<evidence type="ECO:0000256" key="13">
    <source>
        <dbReference type="RuleBase" id="RU003654"/>
    </source>
</evidence>
<dbReference type="PANTHER" id="PTHR11716:SF47">
    <property type="entry name" value="PHOSPHOLIPASE A2-ALPHA"/>
    <property type="match status" value="1"/>
</dbReference>
<keyword evidence="3 14" id="KW-0964">Secreted</keyword>
<dbReference type="SMART" id="SM00085">
    <property type="entry name" value="PA2c"/>
    <property type="match status" value="1"/>
</dbReference>
<feature type="disulfide bond" evidence="12">
    <location>
        <begin position="113"/>
        <end position="141"/>
    </location>
</feature>
<dbReference type="InterPro" id="IPR036444">
    <property type="entry name" value="PLipase_A2_dom_sf"/>
</dbReference>
<evidence type="ECO:0000256" key="5">
    <source>
        <dbReference type="ARBA" id="ARBA00022801"/>
    </source>
</evidence>
<dbReference type="GO" id="GO:0004623">
    <property type="term" value="F:phospholipase A2 activity"/>
    <property type="evidence" value="ECO:0007669"/>
    <property type="project" value="UniProtKB-EC"/>
</dbReference>
<dbReference type="InterPro" id="IPR033113">
    <property type="entry name" value="PLA2_histidine"/>
</dbReference>
<feature type="binding site" evidence="11">
    <location>
        <position position="102"/>
    </location>
    <ligand>
        <name>Ca(2+)</name>
        <dbReference type="ChEBI" id="CHEBI:29108"/>
    </ligand>
</feature>
<organism evidence="16 17">
    <name type="scientific">Octopus vulgaris</name>
    <name type="common">Common octopus</name>
    <dbReference type="NCBI Taxonomy" id="6645"/>
    <lineage>
        <taxon>Eukaryota</taxon>
        <taxon>Metazoa</taxon>
        <taxon>Spiralia</taxon>
        <taxon>Lophotrochozoa</taxon>
        <taxon>Mollusca</taxon>
        <taxon>Cephalopoda</taxon>
        <taxon>Coleoidea</taxon>
        <taxon>Octopodiformes</taxon>
        <taxon>Octopoda</taxon>
        <taxon>Incirrata</taxon>
        <taxon>Octopodidae</taxon>
        <taxon>Octopus</taxon>
    </lineage>
</organism>
<dbReference type="Proteomes" id="UP001162480">
    <property type="component" value="Chromosome 2"/>
</dbReference>
<feature type="disulfide bond" evidence="12">
    <location>
        <begin position="135"/>
        <end position="146"/>
    </location>
</feature>
<comment type="subcellular location">
    <subcellularLocation>
        <location evidence="1 14">Secreted</location>
    </subcellularLocation>
</comment>
<dbReference type="InterPro" id="IPR016090">
    <property type="entry name" value="PLA2-like_dom"/>
</dbReference>
<feature type="disulfide bond" evidence="12">
    <location>
        <begin position="97"/>
        <end position="155"/>
    </location>
</feature>
<dbReference type="Gene3D" id="1.20.90.10">
    <property type="entry name" value="Phospholipase A2 domain"/>
    <property type="match status" value="1"/>
</dbReference>
<dbReference type="Pfam" id="PF00068">
    <property type="entry name" value="Phospholip_A2_1"/>
    <property type="match status" value="1"/>
</dbReference>
<feature type="active site" evidence="10">
    <location>
        <position position="101"/>
    </location>
</feature>
<dbReference type="GO" id="GO:0005576">
    <property type="term" value="C:extracellular region"/>
    <property type="evidence" value="ECO:0007669"/>
    <property type="project" value="UniProtKB-SubCell"/>
</dbReference>
<dbReference type="GO" id="GO:0050482">
    <property type="term" value="P:arachidonate secretion"/>
    <property type="evidence" value="ECO:0007669"/>
    <property type="project" value="InterPro"/>
</dbReference>
<evidence type="ECO:0000256" key="1">
    <source>
        <dbReference type="ARBA" id="ARBA00004613"/>
    </source>
</evidence>
<dbReference type="GO" id="GO:0016042">
    <property type="term" value="P:lipid catabolic process"/>
    <property type="evidence" value="ECO:0007669"/>
    <property type="project" value="UniProtKB-KW"/>
</dbReference>
<dbReference type="PROSITE" id="PS00118">
    <property type="entry name" value="PA2_HIS"/>
    <property type="match status" value="1"/>
</dbReference>
<protein>
    <recommendedName>
        <fullName evidence="2 14">Phospholipase A2</fullName>
        <ecNumber evidence="2 14">3.1.1.4</ecNumber>
    </recommendedName>
</protein>
<accession>A0AA36EX39</accession>
<dbReference type="AlphaFoldDB" id="A0AA36EX39"/>
<keyword evidence="8 14" id="KW-0443">Lipid metabolism</keyword>
<feature type="disulfide bond" evidence="12">
    <location>
        <begin position="82"/>
        <end position="98"/>
    </location>
</feature>
<proteinExistence type="inferred from homology"/>
<keyword evidence="4 11" id="KW-0479">Metal-binding</keyword>
<gene>
    <name evidence="16" type="ORF">OCTVUL_1B011728</name>
</gene>
<keyword evidence="5 14" id="KW-0378">Hydrolase</keyword>